<dbReference type="EMBL" id="FQVK01000031">
    <property type="protein sequence ID" value="SHF36290.1"/>
    <property type="molecule type" value="Genomic_DNA"/>
</dbReference>
<proteinExistence type="predicted"/>
<evidence type="ECO:0000313" key="2">
    <source>
        <dbReference type="EMBL" id="SHF36290.1"/>
    </source>
</evidence>
<dbReference type="InterPro" id="IPR006500">
    <property type="entry name" value="Helicase_put_C_phage/plasmid"/>
</dbReference>
<protein>
    <submittedName>
        <fullName evidence="2">Phage/plasmid primase, P4 family, C-terminal domain-containing protein</fullName>
    </submittedName>
</protein>
<dbReference type="PANTHER" id="PTHR35372">
    <property type="entry name" value="ATP BINDING PROTEIN-RELATED"/>
    <property type="match status" value="1"/>
</dbReference>
<dbReference type="PANTHER" id="PTHR35372:SF2">
    <property type="entry name" value="SF3 HELICASE DOMAIN-CONTAINING PROTEIN"/>
    <property type="match status" value="1"/>
</dbReference>
<dbReference type="GO" id="GO:0016787">
    <property type="term" value="F:hydrolase activity"/>
    <property type="evidence" value="ECO:0007669"/>
    <property type="project" value="UniProtKB-KW"/>
</dbReference>
<organism evidence="2 3">
    <name type="scientific">Ruegeria intermedia</name>
    <dbReference type="NCBI Taxonomy" id="996115"/>
    <lineage>
        <taxon>Bacteria</taxon>
        <taxon>Pseudomonadati</taxon>
        <taxon>Pseudomonadota</taxon>
        <taxon>Alphaproteobacteria</taxon>
        <taxon>Rhodobacterales</taxon>
        <taxon>Roseobacteraceae</taxon>
        <taxon>Ruegeria</taxon>
    </lineage>
</organism>
<evidence type="ECO:0000256" key="1">
    <source>
        <dbReference type="ARBA" id="ARBA00022801"/>
    </source>
</evidence>
<keyword evidence="1" id="KW-0378">Hydrolase</keyword>
<dbReference type="Proteomes" id="UP000325134">
    <property type="component" value="Unassembled WGS sequence"/>
</dbReference>
<sequence>MPLPSSAAIRNVDEAMKRRLHMVPFTVTIPPAKRDRRLSDRLLAERDGILAWALQGCLEWQETGLRPPEAVMAATEDYFEAEDALGRWMEECCDVGSPSYESGSTELFNSWKSWAEANGEYAGSMKRFSETLSARGFEKFKTSTVRGFRGIAVKDNKTDLFDGDYNDQ</sequence>
<gene>
    <name evidence="2" type="ORF">SAMN05444279_1312</name>
</gene>
<dbReference type="InterPro" id="IPR051620">
    <property type="entry name" value="ORF904-like_C"/>
</dbReference>
<accession>A0A1M5B1I4</accession>
<dbReference type="AlphaFoldDB" id="A0A1M5B1I4"/>
<dbReference type="NCBIfam" id="TIGR01613">
    <property type="entry name" value="primase_Cterm"/>
    <property type="match status" value="1"/>
</dbReference>
<name>A0A1M5B1I4_9RHOB</name>
<reference evidence="2 3" key="1">
    <citation type="submission" date="2016-11" db="EMBL/GenBank/DDBJ databases">
        <authorList>
            <person name="Varghese N."/>
            <person name="Submissions S."/>
        </authorList>
    </citation>
    <scope>NUCLEOTIDE SEQUENCE [LARGE SCALE GENOMIC DNA]</scope>
    <source>
        <strain evidence="2 3">DSM 29341</strain>
    </source>
</reference>
<evidence type="ECO:0000313" key="3">
    <source>
        <dbReference type="Proteomes" id="UP000325134"/>
    </source>
</evidence>
<keyword evidence="3" id="KW-1185">Reference proteome</keyword>